<accession>A0A8C9S2P4</accession>
<evidence type="ECO:0000313" key="2">
    <source>
        <dbReference type="Ensembl" id="ENSSFOP00015028808.1"/>
    </source>
</evidence>
<name>A0A8C9S2P4_SCLFO</name>
<organism evidence="2 3">
    <name type="scientific">Scleropages formosus</name>
    <name type="common">Asian bonytongue</name>
    <name type="synonym">Osteoglossum formosum</name>
    <dbReference type="NCBI Taxonomy" id="113540"/>
    <lineage>
        <taxon>Eukaryota</taxon>
        <taxon>Metazoa</taxon>
        <taxon>Chordata</taxon>
        <taxon>Craniata</taxon>
        <taxon>Vertebrata</taxon>
        <taxon>Euteleostomi</taxon>
        <taxon>Actinopterygii</taxon>
        <taxon>Neopterygii</taxon>
        <taxon>Teleostei</taxon>
        <taxon>Osteoglossocephala</taxon>
        <taxon>Osteoglossomorpha</taxon>
        <taxon>Osteoglossiformes</taxon>
        <taxon>Osteoglossidae</taxon>
        <taxon>Scleropages</taxon>
    </lineage>
</organism>
<dbReference type="Ensembl" id="ENSSFOT00015029134.2">
    <property type="protein sequence ID" value="ENSSFOP00015028808.1"/>
    <property type="gene ID" value="ENSSFOG00015018502.2"/>
</dbReference>
<dbReference type="OrthoDB" id="6155277at2759"/>
<evidence type="ECO:0000313" key="3">
    <source>
        <dbReference type="Proteomes" id="UP000694397"/>
    </source>
</evidence>
<feature type="coiled-coil region" evidence="1">
    <location>
        <begin position="66"/>
        <end position="97"/>
    </location>
</feature>
<keyword evidence="3" id="KW-1185">Reference proteome</keyword>
<reference evidence="2" key="2">
    <citation type="submission" date="2025-08" db="UniProtKB">
        <authorList>
            <consortium name="Ensembl"/>
        </authorList>
    </citation>
    <scope>IDENTIFICATION</scope>
</reference>
<protein>
    <recommendedName>
        <fullName evidence="4">Coiled-coil domain-containing protein 62</fullName>
    </recommendedName>
</protein>
<gene>
    <name evidence="2" type="primary">ccdc62</name>
</gene>
<reference evidence="2" key="3">
    <citation type="submission" date="2025-09" db="UniProtKB">
        <authorList>
            <consortium name="Ensembl"/>
        </authorList>
    </citation>
    <scope>IDENTIFICATION</scope>
</reference>
<dbReference type="AlphaFoldDB" id="A0A8C9S2P4"/>
<reference evidence="2 3" key="1">
    <citation type="submission" date="2019-04" db="EMBL/GenBank/DDBJ databases">
        <authorList>
            <consortium name="Wellcome Sanger Institute Data Sharing"/>
        </authorList>
    </citation>
    <scope>NUCLEOTIDE SEQUENCE [LARGE SCALE GENOMIC DNA]</scope>
</reference>
<dbReference type="Proteomes" id="UP000694397">
    <property type="component" value="Chromosome 1"/>
</dbReference>
<dbReference type="GeneID" id="108934841"/>
<dbReference type="CTD" id="84660"/>
<dbReference type="GeneTree" id="ENSGT00940000167301"/>
<feature type="coiled-coil region" evidence="1">
    <location>
        <begin position="157"/>
        <end position="198"/>
    </location>
</feature>
<sequence length="395" mass="46280">MEIKQTFIEDEPVTPIRSRVNPVDIWHNTPMKKNSASTSSKNPSAWTQFTPGNEQALVNGITESTVQRQRRELQLLLTELKDRDKELNDMVDAHKKQILAWEEDRQKILTLELKCSWQESELQKSNTIIQALSKRVHIMEVQKEDSQLAFGTSQQELHHLGQRQQQFESQCQELQERNQTLNSNLMKLSSQLGQIQAREEELKAILKLKDTDLTEATNCILELTSRFHKLEALLEECRSREGKALKEIQEHKLSYRETMNENLHLKEELKEKMMENNTQKEELLHLRQENNILRSELSLLGEEIHRKEELLELVRSKKERTELERRCLRQICENQQNDLHLLELNLECAQEALKQHEGVGSSNQVVKHQTAEKSPLLTTQNLLFAPEKPKERDFH</sequence>
<dbReference type="KEGG" id="sfm:108934841"/>
<evidence type="ECO:0008006" key="4">
    <source>
        <dbReference type="Google" id="ProtNLM"/>
    </source>
</evidence>
<feature type="coiled-coil region" evidence="1">
    <location>
        <begin position="248"/>
        <end position="359"/>
    </location>
</feature>
<proteinExistence type="predicted"/>
<keyword evidence="1" id="KW-0175">Coiled coil</keyword>
<dbReference type="RefSeq" id="XP_018608510.1">
    <property type="nucleotide sequence ID" value="XM_018752994.2"/>
</dbReference>
<evidence type="ECO:0000256" key="1">
    <source>
        <dbReference type="SAM" id="Coils"/>
    </source>
</evidence>